<gene>
    <name evidence="3" type="ordered locus">Gbem_2477</name>
</gene>
<dbReference type="eggNOG" id="COG1335">
    <property type="taxonomic scope" value="Bacteria"/>
</dbReference>
<dbReference type="InterPro" id="IPR000868">
    <property type="entry name" value="Isochorismatase-like_dom"/>
</dbReference>
<dbReference type="PANTHER" id="PTHR43540">
    <property type="entry name" value="PEROXYUREIDOACRYLATE/UREIDOACRYLATE AMIDOHYDROLASE-RELATED"/>
    <property type="match status" value="1"/>
</dbReference>
<proteinExistence type="predicted"/>
<dbReference type="Pfam" id="PF00857">
    <property type="entry name" value="Isochorismatase"/>
    <property type="match status" value="1"/>
</dbReference>
<dbReference type="KEGG" id="gbm:Gbem_2477"/>
<organism evidence="3 4">
    <name type="scientific">Citrifermentans bemidjiense (strain ATCC BAA-1014 / DSM 16622 / JCM 12645 / Bem)</name>
    <name type="common">Geobacter bemidjiensis</name>
    <dbReference type="NCBI Taxonomy" id="404380"/>
    <lineage>
        <taxon>Bacteria</taxon>
        <taxon>Pseudomonadati</taxon>
        <taxon>Thermodesulfobacteriota</taxon>
        <taxon>Desulfuromonadia</taxon>
        <taxon>Geobacterales</taxon>
        <taxon>Geobacteraceae</taxon>
        <taxon>Citrifermentans</taxon>
    </lineage>
</organism>
<dbReference type="CDD" id="cd01014">
    <property type="entry name" value="nicotinamidase_related"/>
    <property type="match status" value="1"/>
</dbReference>
<dbReference type="AlphaFoldDB" id="B5EG20"/>
<dbReference type="InterPro" id="IPR036380">
    <property type="entry name" value="Isochorismatase-like_sf"/>
</dbReference>
<evidence type="ECO:0000259" key="2">
    <source>
        <dbReference type="Pfam" id="PF00857"/>
    </source>
</evidence>
<reference evidence="3 4" key="1">
    <citation type="submission" date="2008-07" db="EMBL/GenBank/DDBJ databases">
        <title>Complete sequence of Geobacter bemidjiensis BEM.</title>
        <authorList>
            <consortium name="US DOE Joint Genome Institute"/>
            <person name="Lucas S."/>
            <person name="Copeland A."/>
            <person name="Lapidus A."/>
            <person name="Glavina del Rio T."/>
            <person name="Dalin E."/>
            <person name="Tice H."/>
            <person name="Bruce D."/>
            <person name="Goodwin L."/>
            <person name="Pitluck S."/>
            <person name="Kiss H."/>
            <person name="Brettin T."/>
            <person name="Detter J.C."/>
            <person name="Han C."/>
            <person name="Kuske C.R."/>
            <person name="Schmutz J."/>
            <person name="Larimer F."/>
            <person name="Land M."/>
            <person name="Hauser L."/>
            <person name="Kyrpides N."/>
            <person name="Lykidis A."/>
            <person name="Lovley D."/>
            <person name="Richardson P."/>
        </authorList>
    </citation>
    <scope>NUCLEOTIDE SEQUENCE [LARGE SCALE GENOMIC DNA]</scope>
    <source>
        <strain evidence="4">ATCC BAA-1014 / DSM 16622 / JCM 12645 / Bem</strain>
    </source>
</reference>
<evidence type="ECO:0000256" key="1">
    <source>
        <dbReference type="ARBA" id="ARBA00022801"/>
    </source>
</evidence>
<reference evidence="3 4" key="2">
    <citation type="journal article" date="2010" name="BMC Genomics">
        <title>The genome of Geobacter bemidjiensis, exemplar for the subsurface clade of Geobacter species that predominate in Fe(III)-reducing subsurface environments.</title>
        <authorList>
            <person name="Aklujkar M."/>
            <person name="Young N.D."/>
            <person name="Holmes D."/>
            <person name="Chavan M."/>
            <person name="Risso C."/>
            <person name="Kiss H.E."/>
            <person name="Han C.S."/>
            <person name="Land M.L."/>
            <person name="Lovley D.R."/>
        </authorList>
    </citation>
    <scope>NUCLEOTIDE SEQUENCE [LARGE SCALE GENOMIC DNA]</scope>
    <source>
        <strain evidence="4">ATCC BAA-1014 / DSM 16622 / JCM 12645 / Bem</strain>
    </source>
</reference>
<dbReference type="OrthoDB" id="9791276at2"/>
<dbReference type="EMBL" id="CP001124">
    <property type="protein sequence ID" value="ACH39485.1"/>
    <property type="molecule type" value="Genomic_DNA"/>
</dbReference>
<dbReference type="SUPFAM" id="SSF52499">
    <property type="entry name" value="Isochorismatase-like hydrolases"/>
    <property type="match status" value="1"/>
</dbReference>
<dbReference type="STRING" id="404380.Gbem_2477"/>
<dbReference type="RefSeq" id="WP_012530908.1">
    <property type="nucleotide sequence ID" value="NC_011146.1"/>
</dbReference>
<protein>
    <submittedName>
        <fullName evidence="3">Nicotinamidase-related cysteine hydrolase</fullName>
    </submittedName>
</protein>
<evidence type="ECO:0000313" key="4">
    <source>
        <dbReference type="Proteomes" id="UP000008825"/>
    </source>
</evidence>
<dbReference type="Gene3D" id="3.40.50.850">
    <property type="entry name" value="Isochorismatase-like"/>
    <property type="match status" value="1"/>
</dbReference>
<evidence type="ECO:0000313" key="3">
    <source>
        <dbReference type="EMBL" id="ACH39485.1"/>
    </source>
</evidence>
<feature type="domain" description="Isochorismatase-like" evidence="2">
    <location>
        <begin position="14"/>
        <end position="160"/>
    </location>
</feature>
<dbReference type="GO" id="GO:0016787">
    <property type="term" value="F:hydrolase activity"/>
    <property type="evidence" value="ECO:0007669"/>
    <property type="project" value="UniProtKB-KW"/>
</dbReference>
<dbReference type="Proteomes" id="UP000008825">
    <property type="component" value="Chromosome"/>
</dbReference>
<dbReference type="PANTHER" id="PTHR43540:SF1">
    <property type="entry name" value="ISOCHORISMATASE HYDROLASE"/>
    <property type="match status" value="1"/>
</dbReference>
<keyword evidence="1 3" id="KW-0378">Hydrolase</keyword>
<dbReference type="HOGENOM" id="CLU_068979_5_1_7"/>
<sequence>MSQATMESEAENATCLILVDLQNDYFPGGSMELVGMVEATANAKLLLEQARKSGTPVIHIQHIAARPGATFFVPGTDGAEINPVAEPVAGESIVVKNFPNSFRGTSLLELLAARQVKDLVICGAMSHMCIDATTRAAFDLGFNCTVVADACATRDLQFQGRTVKAADVHASFMAALAIPYAKIVTTKEMVHQI</sequence>
<dbReference type="InterPro" id="IPR050272">
    <property type="entry name" value="Isochorismatase-like_hydrls"/>
</dbReference>
<keyword evidence="4" id="KW-1185">Reference proteome</keyword>
<name>B5EG20_CITBB</name>
<accession>B5EG20</accession>